<feature type="signal peptide" evidence="2">
    <location>
        <begin position="1"/>
        <end position="21"/>
    </location>
</feature>
<dbReference type="EMBL" id="CAXLJM020000160">
    <property type="protein sequence ID" value="CAL8144271.1"/>
    <property type="molecule type" value="Genomic_DNA"/>
</dbReference>
<evidence type="ECO:0000256" key="2">
    <source>
        <dbReference type="SAM" id="SignalP"/>
    </source>
</evidence>
<feature type="compositionally biased region" description="Low complexity" evidence="1">
    <location>
        <begin position="690"/>
        <end position="699"/>
    </location>
</feature>
<feature type="compositionally biased region" description="Acidic residues" evidence="1">
    <location>
        <begin position="604"/>
        <end position="615"/>
    </location>
</feature>
<gene>
    <name evidence="3" type="ORF">ODALV1_LOCUS30143</name>
</gene>
<evidence type="ECO:0000313" key="3">
    <source>
        <dbReference type="EMBL" id="CAL8144271.1"/>
    </source>
</evidence>
<feature type="compositionally biased region" description="Low complexity" evidence="1">
    <location>
        <begin position="625"/>
        <end position="666"/>
    </location>
</feature>
<feature type="compositionally biased region" description="Basic residues" evidence="1">
    <location>
        <begin position="271"/>
        <end position="282"/>
    </location>
</feature>
<feature type="compositionally biased region" description="Low complexity" evidence="1">
    <location>
        <begin position="548"/>
        <end position="570"/>
    </location>
</feature>
<feature type="region of interest" description="Disordered" evidence="1">
    <location>
        <begin position="761"/>
        <end position="783"/>
    </location>
</feature>
<name>A0ABP1S693_9HEXA</name>
<keyword evidence="4" id="KW-1185">Reference proteome</keyword>
<keyword evidence="2" id="KW-0732">Signal</keyword>
<evidence type="ECO:0000256" key="1">
    <source>
        <dbReference type="SAM" id="MobiDB-lite"/>
    </source>
</evidence>
<feature type="region of interest" description="Disordered" evidence="1">
    <location>
        <begin position="548"/>
        <end position="699"/>
    </location>
</feature>
<dbReference type="Proteomes" id="UP001642540">
    <property type="component" value="Unassembled WGS sequence"/>
</dbReference>
<feature type="compositionally biased region" description="Polar residues" evidence="1">
    <location>
        <begin position="371"/>
        <end position="384"/>
    </location>
</feature>
<feature type="region of interest" description="Disordered" evidence="1">
    <location>
        <begin position="443"/>
        <end position="477"/>
    </location>
</feature>
<accession>A0ABP1S693</accession>
<feature type="region of interest" description="Disordered" evidence="1">
    <location>
        <begin position="231"/>
        <end position="296"/>
    </location>
</feature>
<proteinExistence type="predicted"/>
<feature type="chain" id="PRO_5046810136" evidence="2">
    <location>
        <begin position="22"/>
        <end position="800"/>
    </location>
</feature>
<reference evidence="3 4" key="1">
    <citation type="submission" date="2024-08" db="EMBL/GenBank/DDBJ databases">
        <authorList>
            <person name="Cucini C."/>
            <person name="Frati F."/>
        </authorList>
    </citation>
    <scope>NUCLEOTIDE SEQUENCE [LARGE SCALE GENOMIC DNA]</scope>
</reference>
<sequence>MRSFILFTLAIFSLSIHLTSGGIFRRYVRKHRPEGGHRLPQHMVMSRSRMGPPLIERQFRLSQRPWNMFMRRPRAPAWPPILYHYPLQYSPMIQTTQPRMMRSSRRFRFHDRLDNNRVPQFHHQPLGARHHHPIGISTTTRLPTTSVVQWKPLDYGNPIDRDPTYDYAPPAVERVRFVTEVRGRQPTARANTGMIGMYSRPTPVIVPAPWKRDPNVLARHPILSQQHLHLPQHLQQQQHQLQQQQQQHHQHHHHLPPPPPPRGAFPLWKLLGHKQRPRRPQRPVRPQPPRFIGQDPKHPLYHHQVYQEEAEVHPHIPNIVYFQPTDVVPTKNQAKTKVNLKPGLKPGSVASADLYPTQVTSASEFKPIHPTRTSSANKSNQPSGNKGYKFTVVGYSGPAATTPMSPVASAPYTTTGRPPTVLYAVKTTPETLSTTHNSVVKPLEPTESLDAQEEAEASELRPVHVLPHPSIPEMEDGREQGAVEDVDFDNVDESDAPQPVVPNSFNVFESLLSSFEKEFGDVGEDNDDEEEILEVKDNHHHQRIPVFEPFEESSSGGEVVEPTTTTSPSVRNSNFETSTSISMSVGISSSSSTSKKSGITKKDEDEENKEDDDVDGYFGIRLAPSTSTTTSTTTTTTERPVTTTTTKTTTESPTTTSTTAKSTSTAYPRLPTMPTYKRKPTPIYARKSSKAGGLLSKYSSSSSSISKEVSATGGGVPNGSGEVVIITAGRSKVKEYKPQVIANQTHLLAFDKVVADGDGVKESPILSAEPNASPSPTSTTKSPLEEFDAMQLLHSWLNKA</sequence>
<comment type="caution">
    <text evidence="3">The sequence shown here is derived from an EMBL/GenBank/DDBJ whole genome shotgun (WGS) entry which is preliminary data.</text>
</comment>
<evidence type="ECO:0000313" key="4">
    <source>
        <dbReference type="Proteomes" id="UP001642540"/>
    </source>
</evidence>
<protein>
    <submittedName>
        <fullName evidence="3">Uncharacterized protein</fullName>
    </submittedName>
</protein>
<feature type="compositionally biased region" description="Low complexity" evidence="1">
    <location>
        <begin position="577"/>
        <end position="597"/>
    </location>
</feature>
<organism evidence="3 4">
    <name type="scientific">Orchesella dallaii</name>
    <dbReference type="NCBI Taxonomy" id="48710"/>
    <lineage>
        <taxon>Eukaryota</taxon>
        <taxon>Metazoa</taxon>
        <taxon>Ecdysozoa</taxon>
        <taxon>Arthropoda</taxon>
        <taxon>Hexapoda</taxon>
        <taxon>Collembola</taxon>
        <taxon>Entomobryomorpha</taxon>
        <taxon>Entomobryoidea</taxon>
        <taxon>Orchesellidae</taxon>
        <taxon>Orchesellinae</taxon>
        <taxon>Orchesella</taxon>
    </lineage>
</organism>
<feature type="region of interest" description="Disordered" evidence="1">
    <location>
        <begin position="362"/>
        <end position="385"/>
    </location>
</feature>
<feature type="compositionally biased region" description="Low complexity" evidence="1">
    <location>
        <begin position="231"/>
        <end position="247"/>
    </location>
</feature>